<accession>A0A327NRY7</accession>
<dbReference type="Proteomes" id="UP000249016">
    <property type="component" value="Unassembled WGS sequence"/>
</dbReference>
<comment type="caution">
    <text evidence="1">The sequence shown here is derived from an EMBL/GenBank/DDBJ whole genome shotgun (WGS) entry which is preliminary data.</text>
</comment>
<gene>
    <name evidence="1" type="ORF">HMF3257_17395</name>
</gene>
<proteinExistence type="predicted"/>
<sequence length="230" mass="23909">MQFVSEPNCQIDLGVLNAQEFCQTDPLIMVPCFVNGDPLPNGSSSGAMDALVAFPYSLRGNKNVSQMTPMASASQVGSLWGLAYSKFTKRLYTSAVMRRHVGLGPGGLGGIYVTDISGPTIGTANTSLFVNLVDLGIDLGTMPSNSDRGLPTAPTAASYDPVGFSQIGKVGIGDLELAEDGSLLWFTNLNDGQLYSLRVPNAGAPGPSDWAVHPLPTDNVCLGGPVESGG</sequence>
<organism evidence="1 2">
    <name type="scientific">Spirosoma telluris</name>
    <dbReference type="NCBI Taxonomy" id="2183553"/>
    <lineage>
        <taxon>Bacteria</taxon>
        <taxon>Pseudomonadati</taxon>
        <taxon>Bacteroidota</taxon>
        <taxon>Cytophagia</taxon>
        <taxon>Cytophagales</taxon>
        <taxon>Cytophagaceae</taxon>
        <taxon>Spirosoma</taxon>
    </lineage>
</organism>
<evidence type="ECO:0000313" key="2">
    <source>
        <dbReference type="Proteomes" id="UP000249016"/>
    </source>
</evidence>
<keyword evidence="2" id="KW-1185">Reference proteome</keyword>
<dbReference type="SUPFAM" id="SSF75011">
    <property type="entry name" value="3-carboxy-cis,cis-mucoante lactonizing enzyme"/>
    <property type="match status" value="1"/>
</dbReference>
<name>A0A327NRY7_9BACT</name>
<protein>
    <submittedName>
        <fullName evidence="1">Uncharacterized protein</fullName>
    </submittedName>
</protein>
<dbReference type="EMBL" id="QLII01000001">
    <property type="protein sequence ID" value="RAI75498.1"/>
    <property type="molecule type" value="Genomic_DNA"/>
</dbReference>
<dbReference type="OrthoDB" id="898129at2"/>
<dbReference type="RefSeq" id="WP_111343987.1">
    <property type="nucleotide sequence ID" value="NZ_QLII01000001.1"/>
</dbReference>
<dbReference type="AlphaFoldDB" id="A0A327NRY7"/>
<evidence type="ECO:0000313" key="1">
    <source>
        <dbReference type="EMBL" id="RAI75498.1"/>
    </source>
</evidence>
<reference evidence="1 2" key="1">
    <citation type="submission" date="2018-06" db="EMBL/GenBank/DDBJ databases">
        <title>Spirosoma sp. HMF3257 Genome sequencing and assembly.</title>
        <authorList>
            <person name="Kang H."/>
            <person name="Cha I."/>
            <person name="Kim H."/>
            <person name="Kang J."/>
            <person name="Joh K."/>
        </authorList>
    </citation>
    <scope>NUCLEOTIDE SEQUENCE [LARGE SCALE GENOMIC DNA]</scope>
    <source>
        <strain evidence="1 2">HMF3257</strain>
    </source>
</reference>